<proteinExistence type="predicted"/>
<evidence type="ECO:0000313" key="2">
    <source>
        <dbReference type="Proteomes" id="UP001210528"/>
    </source>
</evidence>
<sequence>MADQEILLLGFPGPRQQLKQVDPVLVKNIFGDIVQRQQAIETPLVGIVGNPREDQSNGIKPIRPKIPVFINIQSAAGVSLHYLMVDSCVGITTASTDRHSNA</sequence>
<reference evidence="1 2" key="1">
    <citation type="submission" date="2023-01" db="EMBL/GenBank/DDBJ databases">
        <title>Halorubrum ezzemoulense from Santa Pola, Spain.</title>
        <authorList>
            <person name="Feng Y."/>
            <person name="Louyakis A.S."/>
            <person name="Gogarten J.P."/>
        </authorList>
    </citation>
    <scope>NUCLEOTIDE SEQUENCE [LARGE SCALE GENOMIC DNA]</scope>
    <source>
        <strain evidence="1 2">AMM015</strain>
    </source>
</reference>
<protein>
    <submittedName>
        <fullName evidence="1">Uncharacterized protein</fullName>
    </submittedName>
</protein>
<keyword evidence="2" id="KW-1185">Reference proteome</keyword>
<dbReference type="RefSeq" id="WP_271940884.1">
    <property type="nucleotide sequence ID" value="NZ_JAQLTZ010000003.1"/>
</dbReference>
<organism evidence="1 2">
    <name type="scientific">Halorubrum ezzemoulense</name>
    <name type="common">Halorubrum chaoviator</name>
    <dbReference type="NCBI Taxonomy" id="337243"/>
    <lineage>
        <taxon>Archaea</taxon>
        <taxon>Methanobacteriati</taxon>
        <taxon>Methanobacteriota</taxon>
        <taxon>Stenosarchaea group</taxon>
        <taxon>Halobacteria</taxon>
        <taxon>Halobacteriales</taxon>
        <taxon>Haloferacaceae</taxon>
        <taxon>Halorubrum</taxon>
    </lineage>
</organism>
<evidence type="ECO:0000313" key="1">
    <source>
        <dbReference type="EMBL" id="MDB2291092.1"/>
    </source>
</evidence>
<comment type="caution">
    <text evidence="1">The sequence shown here is derived from an EMBL/GenBank/DDBJ whole genome shotgun (WGS) entry which is preliminary data.</text>
</comment>
<accession>A0ABT4YYV2</accession>
<gene>
    <name evidence="1" type="ORF">PM085_02130</name>
</gene>
<dbReference type="EMBL" id="JAQLUK010000001">
    <property type="protein sequence ID" value="MDB2291092.1"/>
    <property type="molecule type" value="Genomic_DNA"/>
</dbReference>
<dbReference type="Proteomes" id="UP001210528">
    <property type="component" value="Unassembled WGS sequence"/>
</dbReference>
<name>A0ABT4YYV2_HALEZ</name>